<evidence type="ECO:0000256" key="5">
    <source>
        <dbReference type="ARBA" id="ARBA00023136"/>
    </source>
</evidence>
<evidence type="ECO:0000259" key="8">
    <source>
        <dbReference type="PROSITE" id="PS50156"/>
    </source>
</evidence>
<proteinExistence type="predicted"/>
<dbReference type="PANTHER" id="PTHR33406">
    <property type="entry name" value="MEMBRANE PROTEIN MJ1562-RELATED"/>
    <property type="match status" value="1"/>
</dbReference>
<feature type="transmembrane region" description="Helical" evidence="7">
    <location>
        <begin position="784"/>
        <end position="802"/>
    </location>
</feature>
<feature type="compositionally biased region" description="Basic and acidic residues" evidence="6">
    <location>
        <begin position="505"/>
        <end position="514"/>
    </location>
</feature>
<gene>
    <name evidence="9" type="ORF">QPX58_07700</name>
</gene>
<feature type="region of interest" description="Disordered" evidence="6">
    <location>
        <begin position="482"/>
        <end position="551"/>
    </location>
</feature>
<dbReference type="PROSITE" id="PS50156">
    <property type="entry name" value="SSD"/>
    <property type="match status" value="1"/>
</dbReference>
<comment type="caution">
    <text evidence="9">The sequence shown here is derived from an EMBL/GenBank/DDBJ whole genome shotgun (WGS) entry which is preliminary data.</text>
</comment>
<evidence type="ECO:0000256" key="3">
    <source>
        <dbReference type="ARBA" id="ARBA00022692"/>
    </source>
</evidence>
<feature type="transmembrane region" description="Helical" evidence="7">
    <location>
        <begin position="266"/>
        <end position="286"/>
    </location>
</feature>
<dbReference type="Proteomes" id="UP001230317">
    <property type="component" value="Unassembled WGS sequence"/>
</dbReference>
<feature type="transmembrane region" description="Helical" evidence="7">
    <location>
        <begin position="692"/>
        <end position="713"/>
    </location>
</feature>
<evidence type="ECO:0000256" key="7">
    <source>
        <dbReference type="SAM" id="Phobius"/>
    </source>
</evidence>
<comment type="subcellular location">
    <subcellularLocation>
        <location evidence="1">Cell membrane</location>
        <topology evidence="1">Multi-pass membrane protein</topology>
    </subcellularLocation>
</comment>
<feature type="transmembrane region" description="Helical" evidence="7">
    <location>
        <begin position="733"/>
        <end position="751"/>
    </location>
</feature>
<dbReference type="InterPro" id="IPR004869">
    <property type="entry name" value="MMPL_dom"/>
</dbReference>
<keyword evidence="2" id="KW-1003">Cell membrane</keyword>
<feature type="compositionally biased region" description="Basic and acidic residues" evidence="6">
    <location>
        <begin position="529"/>
        <end position="538"/>
    </location>
</feature>
<dbReference type="GO" id="GO:0005886">
    <property type="term" value="C:plasma membrane"/>
    <property type="evidence" value="ECO:0007669"/>
    <property type="project" value="UniProtKB-SubCell"/>
</dbReference>
<dbReference type="SUPFAM" id="SSF82866">
    <property type="entry name" value="Multidrug efflux transporter AcrB transmembrane domain"/>
    <property type="match status" value="2"/>
</dbReference>
<accession>A0AAP4BY03</accession>
<name>A0AAP4BY03_9CORY</name>
<feature type="transmembrane region" description="Helical" evidence="7">
    <location>
        <begin position="808"/>
        <end position="831"/>
    </location>
</feature>
<evidence type="ECO:0000256" key="1">
    <source>
        <dbReference type="ARBA" id="ARBA00004651"/>
    </source>
</evidence>
<feature type="transmembrane region" description="Helical" evidence="7">
    <location>
        <begin position="403"/>
        <end position="423"/>
    </location>
</feature>
<dbReference type="PANTHER" id="PTHR33406:SF13">
    <property type="entry name" value="MEMBRANE PROTEIN YDFJ"/>
    <property type="match status" value="1"/>
</dbReference>
<evidence type="ECO:0000313" key="10">
    <source>
        <dbReference type="Proteomes" id="UP001230317"/>
    </source>
</evidence>
<dbReference type="InterPro" id="IPR000731">
    <property type="entry name" value="SSD"/>
</dbReference>
<evidence type="ECO:0000256" key="6">
    <source>
        <dbReference type="SAM" id="MobiDB-lite"/>
    </source>
</evidence>
<feature type="transmembrane region" description="Helical" evidence="7">
    <location>
        <begin position="666"/>
        <end position="685"/>
    </location>
</feature>
<dbReference type="Gene3D" id="1.20.1640.10">
    <property type="entry name" value="Multidrug efflux transporter AcrB transmembrane domain"/>
    <property type="match status" value="2"/>
</dbReference>
<evidence type="ECO:0000256" key="4">
    <source>
        <dbReference type="ARBA" id="ARBA00022989"/>
    </source>
</evidence>
<keyword evidence="3 7" id="KW-0812">Transmembrane</keyword>
<organism evidence="9 10">
    <name type="scientific">Corynebacterium accolens</name>
    <dbReference type="NCBI Taxonomy" id="38284"/>
    <lineage>
        <taxon>Bacteria</taxon>
        <taxon>Bacillati</taxon>
        <taxon>Actinomycetota</taxon>
        <taxon>Actinomycetes</taxon>
        <taxon>Mycobacteriales</taxon>
        <taxon>Corynebacteriaceae</taxon>
        <taxon>Corynebacterium</taxon>
    </lineage>
</organism>
<evidence type="ECO:0000313" key="9">
    <source>
        <dbReference type="EMBL" id="MDK4335291.1"/>
    </source>
</evidence>
<dbReference type="Pfam" id="PF03176">
    <property type="entry name" value="MMPL"/>
    <property type="match status" value="2"/>
</dbReference>
<protein>
    <submittedName>
        <fullName evidence="9">MMPL family transporter</fullName>
    </submittedName>
</protein>
<feature type="transmembrane region" description="Helical" evidence="7">
    <location>
        <begin position="215"/>
        <end position="234"/>
    </location>
</feature>
<feature type="compositionally biased region" description="Low complexity" evidence="6">
    <location>
        <begin position="494"/>
        <end position="504"/>
    </location>
</feature>
<keyword evidence="5 7" id="KW-0472">Membrane</keyword>
<dbReference type="AlphaFoldDB" id="A0AAP4BY03"/>
<sequence>MAKLLYRLGRWSFLNKWKVIVTWVVLLAAAGGATALLMKPMTSEFAIKGTPSIDATYKTMDLFPEGGNPANSPSVNLVFKAPEGQKLSDPANEKAIDAVITHLEDNLEMGDTMRFGNPLEVSPRLQDEVIHQFTEMGLPESSARADADNLAMVNEDETIAYTTFNFDAESPYSVEQADKDIVTEAMDIGRQQGLTVEAGGAGFGDEIRVNSTSEVIGLGVAFLVLIFTFGSLVASGMPLISAVIGVGLGACGMMITTHWIELNNMTPVLAIMIGLAVGIDYALFILSRYRAERARMSAPEAAGMAAGTAGSSVVFAGTTVFTALFALLIARIEFLTAMGLSAAATVAIAVLVSLTLIPAMLGLLGDKAFAGRIPGVAGNSSRKGKARRGPTMGNRWVRLVQKVPGLAMALVVLSLGAMTAPVLHMDLALPADTTSNPDTTQRKAADLLAEGFGPGINGPFLAVVDAHTINADSAALAPLVAAQGGQDEPEENAGEGASEAPAEGPAEHPADHAPDNAPEPAPNEAPDQPAEHPAEHPADQPADQPGEQPAEPEIAPVAEVEDKEAAAAPKSAEDKAALASFLYTADQLKTLGGVKHAQIVAVSDDQRAAQIMVTPETSPTEAATIDVAHALRSATKQIEGTTGTEVGLTGLTAVQLDITERLRDAMAPYLSIVVGLAIVLLLVVFRSLLVPLVAGLGFLLSVGGAFGLTVLVWQDGLWGLFPGPGPLLSFMPIFLIGVTFGLAMDYQVFLVTRMREHIARHPKGTSGPYNAVDEATITGFTQGARVVTAAAIIMISVFVAFINQPLPFIQIFGFALAAGVLFDAFFVRMTLVPASMFLMGRATWWMPKWLDKILPTVDIEGTALEEEWEAQHGQKAREVEEEKE</sequence>
<feature type="domain" description="SSD" evidence="8">
    <location>
        <begin position="215"/>
        <end position="363"/>
    </location>
</feature>
<feature type="transmembrane region" description="Helical" evidence="7">
    <location>
        <begin position="239"/>
        <end position="260"/>
    </location>
</feature>
<feature type="transmembrane region" description="Helical" evidence="7">
    <location>
        <begin position="342"/>
        <end position="364"/>
    </location>
</feature>
<dbReference type="EMBL" id="JASNVU010000009">
    <property type="protein sequence ID" value="MDK4335291.1"/>
    <property type="molecule type" value="Genomic_DNA"/>
</dbReference>
<keyword evidence="4 7" id="KW-1133">Transmembrane helix</keyword>
<evidence type="ECO:0000256" key="2">
    <source>
        <dbReference type="ARBA" id="ARBA00022475"/>
    </source>
</evidence>
<reference evidence="9" key="1">
    <citation type="submission" date="2023-05" db="EMBL/GenBank/DDBJ databases">
        <title>Metabolic capabilities are highly conserved among human nasal-associated Corynebacterium species in pangenomic analyses.</title>
        <authorList>
            <person name="Tran T.H."/>
            <person name="Roberts A.Q."/>
            <person name="Escapa I.F."/>
            <person name="Gao W."/>
            <person name="Conlan S."/>
            <person name="Kong H."/>
            <person name="Segre J.A."/>
            <person name="Kelly M.S."/>
            <person name="Lemon K.P."/>
        </authorList>
    </citation>
    <scope>NUCLEOTIDE SEQUENCE</scope>
    <source>
        <strain evidence="9">KPL2618</strain>
    </source>
</reference>
<dbReference type="InterPro" id="IPR050545">
    <property type="entry name" value="Mycobact_MmpL"/>
</dbReference>
<feature type="transmembrane region" description="Helical" evidence="7">
    <location>
        <begin position="307"/>
        <end position="330"/>
    </location>
</feature>
<dbReference type="RefSeq" id="WP_284642351.1">
    <property type="nucleotide sequence ID" value="NZ_JASNVU010000009.1"/>
</dbReference>